<comment type="caution">
    <text evidence="1">The sequence shown here is derived from an EMBL/GenBank/DDBJ whole genome shotgun (WGS) entry which is preliminary data.</text>
</comment>
<reference evidence="1" key="1">
    <citation type="submission" date="2020-06" db="EMBL/GenBank/DDBJ databases">
        <title>Draft genome of Bugula neritina, a colonial animal packing powerful symbionts and potential medicines.</title>
        <authorList>
            <person name="Rayko M."/>
        </authorList>
    </citation>
    <scope>NUCLEOTIDE SEQUENCE [LARGE SCALE GENOMIC DNA]</scope>
    <source>
        <strain evidence="1">Kwan_BN1</strain>
    </source>
</reference>
<accession>A0A7J7JYJ3</accession>
<dbReference type="AlphaFoldDB" id="A0A7J7JYJ3"/>
<dbReference type="Proteomes" id="UP000593567">
    <property type="component" value="Unassembled WGS sequence"/>
</dbReference>
<keyword evidence="2" id="KW-1185">Reference proteome</keyword>
<proteinExistence type="predicted"/>
<gene>
    <name evidence="1" type="ORF">EB796_010251</name>
</gene>
<evidence type="ECO:0000313" key="2">
    <source>
        <dbReference type="Proteomes" id="UP000593567"/>
    </source>
</evidence>
<evidence type="ECO:0000313" key="1">
    <source>
        <dbReference type="EMBL" id="KAF6031442.1"/>
    </source>
</evidence>
<organism evidence="1 2">
    <name type="scientific">Bugula neritina</name>
    <name type="common">Brown bryozoan</name>
    <name type="synonym">Sertularia neritina</name>
    <dbReference type="NCBI Taxonomy" id="10212"/>
    <lineage>
        <taxon>Eukaryota</taxon>
        <taxon>Metazoa</taxon>
        <taxon>Spiralia</taxon>
        <taxon>Lophotrochozoa</taxon>
        <taxon>Bryozoa</taxon>
        <taxon>Gymnolaemata</taxon>
        <taxon>Cheilostomatida</taxon>
        <taxon>Flustrina</taxon>
        <taxon>Buguloidea</taxon>
        <taxon>Bugulidae</taxon>
        <taxon>Bugula</taxon>
    </lineage>
</organism>
<name>A0A7J7JYJ3_BUGNE</name>
<dbReference type="OrthoDB" id="2684236at2759"/>
<sequence>MQFIFKQIQNLSSCLFLKKSSGERAMLIKTAHGDRAVLYGHWANMKKGFQVIKEALFQLVSTPMVN</sequence>
<protein>
    <submittedName>
        <fullName evidence="1">Uncharacterized protein</fullName>
    </submittedName>
</protein>
<dbReference type="EMBL" id="VXIV02001604">
    <property type="protein sequence ID" value="KAF6031442.1"/>
    <property type="molecule type" value="Genomic_DNA"/>
</dbReference>